<protein>
    <submittedName>
        <fullName evidence="2">Metallo-beta-lactamase super</fullName>
    </submittedName>
</protein>
<evidence type="ECO:0000313" key="2">
    <source>
        <dbReference type="EMBL" id="OBV12127.1"/>
    </source>
</evidence>
<organism evidence="2 3">
    <name type="scientific">Erythrobacter dokdonensis DSW-74</name>
    <dbReference type="NCBI Taxonomy" id="1300349"/>
    <lineage>
        <taxon>Bacteria</taxon>
        <taxon>Pseudomonadati</taxon>
        <taxon>Pseudomonadota</taxon>
        <taxon>Alphaproteobacteria</taxon>
        <taxon>Sphingomonadales</taxon>
        <taxon>Erythrobacteraceae</taxon>
        <taxon>Erythrobacter/Porphyrobacter group</taxon>
        <taxon>Erythrobacter</taxon>
    </lineage>
</organism>
<comment type="caution">
    <text evidence="2">The sequence shown here is derived from an EMBL/GenBank/DDBJ whole genome shotgun (WGS) entry which is preliminary data.</text>
</comment>
<gene>
    <name evidence="2" type="ORF">I603_0258</name>
</gene>
<dbReference type="Proteomes" id="UP000092484">
    <property type="component" value="Unassembled WGS sequence"/>
</dbReference>
<evidence type="ECO:0000313" key="3">
    <source>
        <dbReference type="Proteomes" id="UP000092484"/>
    </source>
</evidence>
<keyword evidence="3" id="KW-1185">Reference proteome</keyword>
<dbReference type="EMBL" id="LZYB01000001">
    <property type="protein sequence ID" value="OBV12127.1"/>
    <property type="molecule type" value="Genomic_DNA"/>
</dbReference>
<dbReference type="AlphaFoldDB" id="A0A1A7BKW5"/>
<evidence type="ECO:0000256" key="1">
    <source>
        <dbReference type="SAM" id="MobiDB-lite"/>
    </source>
</evidence>
<reference evidence="2 3" key="1">
    <citation type="submission" date="2016-06" db="EMBL/GenBank/DDBJ databases">
        <title>Genome sequence of Porphyrobacter dokdonensis DSW-74.</title>
        <authorList>
            <person name="Kim J.F."/>
            <person name="Song J.Y."/>
        </authorList>
    </citation>
    <scope>NUCLEOTIDE SEQUENCE [LARGE SCALE GENOMIC DNA]</scope>
    <source>
        <strain evidence="2 3">DSW-74</strain>
    </source>
</reference>
<proteinExistence type="predicted"/>
<feature type="region of interest" description="Disordered" evidence="1">
    <location>
        <begin position="45"/>
        <end position="67"/>
    </location>
</feature>
<sequence>MSAFLAILAVTMDPIAIAHRLDAHPTQQSAGQLFGVSELHADAPAANSTLDNTATVDTARTGATRGKPRVSKTRCAIVGCETQCNIKGTRDAQGGLVYRTPASPEYARANAERMFCSRADAKEAGYLEEQQG</sequence>
<dbReference type="STRING" id="1300349.I603_0258"/>
<dbReference type="RefSeq" id="WP_143736723.1">
    <property type="nucleotide sequence ID" value="NZ_LZYB01000001.1"/>
</dbReference>
<feature type="compositionally biased region" description="Polar residues" evidence="1">
    <location>
        <begin position="46"/>
        <end position="58"/>
    </location>
</feature>
<name>A0A1A7BKW5_9SPHN</name>
<accession>A0A1A7BKW5</accession>